<keyword evidence="1" id="KW-0808">Transferase</keyword>
<keyword evidence="3" id="KW-0418">Kinase</keyword>
<dbReference type="Pfam" id="PF12555">
    <property type="entry name" value="SteA-like_C"/>
    <property type="match status" value="1"/>
</dbReference>
<dbReference type="InterPro" id="IPR036759">
    <property type="entry name" value="TPK_catalytic_sf"/>
</dbReference>
<keyword evidence="9" id="KW-1185">Reference proteome</keyword>
<evidence type="ECO:0000256" key="2">
    <source>
        <dbReference type="ARBA" id="ARBA00022741"/>
    </source>
</evidence>
<dbReference type="GO" id="GO:0016301">
    <property type="term" value="F:kinase activity"/>
    <property type="evidence" value="ECO:0007669"/>
    <property type="project" value="UniProtKB-KW"/>
</dbReference>
<evidence type="ECO:0000256" key="3">
    <source>
        <dbReference type="ARBA" id="ARBA00022777"/>
    </source>
</evidence>
<sequence>MNEPSPTTERRVRLADRLPRHVLKRRVLTLGLARDDGLPGVSATVRLDRRTKNLTKRLQPGEIAVIDHVDLDRVSAEALVACGVGAVVNVAPSISGRYPNLGPQILLDADIPLVDDVGPEIFTRLQEGDQVRVRGRVVHKVTNKGEDVVAKGTEQTPESVLAALADAKAGLATQLEAFVANTMEYIKRERDLLIDGVGVPDVTTKLAGRHALIVVRGYHYREDIATLRPYIREYRPVLIGVDGGADALMEAGYRPDMIVGDMDSVSDDALTCGAEIVVHAYRDGRAPGLKRVHDLGQEAVTFPATATSEDIAMLLADDKGATLIVAVGTHANMVEFLDKGRAGMASTFLTRLRVGSKLVDAKGVSRLYRSRISTWSLLFLVLGAVVAIVTAVAMSPAGDVISPLLADRWHAFVFWLTGLFT</sequence>
<evidence type="ECO:0000256" key="1">
    <source>
        <dbReference type="ARBA" id="ARBA00022679"/>
    </source>
</evidence>
<evidence type="ECO:0000259" key="6">
    <source>
        <dbReference type="Pfam" id="PF04263"/>
    </source>
</evidence>
<protein>
    <submittedName>
        <fullName evidence="8">Putative membrane-anchored protein</fullName>
    </submittedName>
</protein>
<dbReference type="InterPro" id="IPR047795">
    <property type="entry name" value="Put_SteA-like"/>
</dbReference>
<evidence type="ECO:0000313" key="8">
    <source>
        <dbReference type="EMBL" id="RKS73243.1"/>
    </source>
</evidence>
<dbReference type="GO" id="GO:0009229">
    <property type="term" value="P:thiamine diphosphate biosynthetic process"/>
    <property type="evidence" value="ECO:0007669"/>
    <property type="project" value="InterPro"/>
</dbReference>
<comment type="caution">
    <text evidence="8">The sequence shown here is derived from an EMBL/GenBank/DDBJ whole genome shotgun (WGS) entry which is preliminary data.</text>
</comment>
<dbReference type="OrthoDB" id="5169996at2"/>
<keyword evidence="5" id="KW-0472">Membrane</keyword>
<keyword evidence="5" id="KW-1133">Transmembrane helix</keyword>
<dbReference type="GO" id="GO:0004788">
    <property type="term" value="F:thiamine diphosphokinase activity"/>
    <property type="evidence" value="ECO:0007669"/>
    <property type="project" value="InterPro"/>
</dbReference>
<organism evidence="8 9">
    <name type="scientific">Actinomadura pelletieri DSM 43383</name>
    <dbReference type="NCBI Taxonomy" id="1120940"/>
    <lineage>
        <taxon>Bacteria</taxon>
        <taxon>Bacillati</taxon>
        <taxon>Actinomycetota</taxon>
        <taxon>Actinomycetes</taxon>
        <taxon>Streptosporangiales</taxon>
        <taxon>Thermomonosporaceae</taxon>
        <taxon>Actinomadura</taxon>
    </lineage>
</organism>
<dbReference type="EMBL" id="RBWU01000004">
    <property type="protein sequence ID" value="RKS73243.1"/>
    <property type="molecule type" value="Genomic_DNA"/>
</dbReference>
<evidence type="ECO:0000313" key="9">
    <source>
        <dbReference type="Proteomes" id="UP000274601"/>
    </source>
</evidence>
<keyword evidence="2" id="KW-0547">Nucleotide-binding</keyword>
<feature type="transmembrane region" description="Helical" evidence="5">
    <location>
        <begin position="375"/>
        <end position="394"/>
    </location>
</feature>
<proteinExistence type="predicted"/>
<evidence type="ECO:0000259" key="7">
    <source>
        <dbReference type="Pfam" id="PF12555"/>
    </source>
</evidence>
<keyword evidence="5" id="KW-0812">Transmembrane</keyword>
<dbReference type="GO" id="GO:0005524">
    <property type="term" value="F:ATP binding"/>
    <property type="evidence" value="ECO:0007669"/>
    <property type="project" value="UniProtKB-KW"/>
</dbReference>
<name>A0A495QL43_9ACTN</name>
<feature type="domain" description="SteA-like C-terminal" evidence="7">
    <location>
        <begin position="362"/>
        <end position="413"/>
    </location>
</feature>
<dbReference type="NCBIfam" id="NF040608">
    <property type="entry name" value="division_SteA"/>
    <property type="match status" value="1"/>
</dbReference>
<feature type="domain" description="Thiamin pyrophosphokinase catalytic" evidence="6">
    <location>
        <begin position="236"/>
        <end position="271"/>
    </location>
</feature>
<dbReference type="AlphaFoldDB" id="A0A495QL43"/>
<dbReference type="Gene3D" id="3.40.50.10240">
    <property type="entry name" value="Thiamin pyrophosphokinase, catalytic domain"/>
    <property type="match status" value="1"/>
</dbReference>
<dbReference type="SUPFAM" id="SSF63999">
    <property type="entry name" value="Thiamin pyrophosphokinase, catalytic domain"/>
    <property type="match status" value="1"/>
</dbReference>
<evidence type="ECO:0000256" key="4">
    <source>
        <dbReference type="ARBA" id="ARBA00022840"/>
    </source>
</evidence>
<gene>
    <name evidence="8" type="ORF">BZB76_3933</name>
</gene>
<accession>A0A495QL43</accession>
<dbReference type="InterPro" id="IPR022215">
    <property type="entry name" value="SteA-like_C"/>
</dbReference>
<dbReference type="Proteomes" id="UP000274601">
    <property type="component" value="Unassembled WGS sequence"/>
</dbReference>
<evidence type="ECO:0000256" key="5">
    <source>
        <dbReference type="SAM" id="Phobius"/>
    </source>
</evidence>
<keyword evidence="4" id="KW-0067">ATP-binding</keyword>
<dbReference type="Pfam" id="PF04263">
    <property type="entry name" value="TPK_catalytic"/>
    <property type="match status" value="1"/>
</dbReference>
<dbReference type="InterPro" id="IPR007371">
    <property type="entry name" value="TPK_catalytic"/>
</dbReference>
<reference evidence="8 9" key="1">
    <citation type="submission" date="2018-10" db="EMBL/GenBank/DDBJ databases">
        <title>Genomic Encyclopedia of Archaeal and Bacterial Type Strains, Phase II (KMG-II): from individual species to whole genera.</title>
        <authorList>
            <person name="Goeker M."/>
        </authorList>
    </citation>
    <scope>NUCLEOTIDE SEQUENCE [LARGE SCALE GENOMIC DNA]</scope>
    <source>
        <strain evidence="8 9">DSM 43383</strain>
    </source>
</reference>
<dbReference type="RefSeq" id="WP_121435787.1">
    <property type="nucleotide sequence ID" value="NZ_RBWU01000004.1"/>
</dbReference>